<proteinExistence type="predicted"/>
<dbReference type="InterPro" id="IPR012584">
    <property type="entry name" value="NOL11_N"/>
</dbReference>
<dbReference type="InParanoid" id="A0A6J1X0U7"/>
<evidence type="ECO:0000256" key="5">
    <source>
        <dbReference type="ARBA" id="ARBA00023163"/>
    </source>
</evidence>
<evidence type="ECO:0000256" key="6">
    <source>
        <dbReference type="ARBA" id="ARBA00023242"/>
    </source>
</evidence>
<evidence type="ECO:0000313" key="10">
    <source>
        <dbReference type="RefSeq" id="XP_026762569.2"/>
    </source>
</evidence>
<dbReference type="PANTHER" id="PTHR15633">
    <property type="entry name" value="NUCLEOLAR PROTEIN 11"/>
    <property type="match status" value="1"/>
</dbReference>
<evidence type="ECO:0000256" key="1">
    <source>
        <dbReference type="ARBA" id="ARBA00004604"/>
    </source>
</evidence>
<dbReference type="RefSeq" id="XP_026762569.2">
    <property type="nucleotide sequence ID" value="XM_026906768.3"/>
</dbReference>
<dbReference type="GO" id="GO:0005730">
    <property type="term" value="C:nucleolus"/>
    <property type="evidence" value="ECO:0007669"/>
    <property type="project" value="UniProtKB-SubCell"/>
</dbReference>
<evidence type="ECO:0000256" key="2">
    <source>
        <dbReference type="ARBA" id="ARBA00022552"/>
    </source>
</evidence>
<accession>A0A6J1X0U7</accession>
<keyword evidence="3" id="KW-0805">Transcription regulation</keyword>
<evidence type="ECO:0000259" key="7">
    <source>
        <dbReference type="Pfam" id="PF08168"/>
    </source>
</evidence>
<dbReference type="PANTHER" id="PTHR15633:SF2">
    <property type="entry name" value="NUCLEOLAR PROTEIN 11"/>
    <property type="match status" value="1"/>
</dbReference>
<dbReference type="Pfam" id="PF20998">
    <property type="entry name" value="Nol11_C"/>
    <property type="match status" value="1"/>
</dbReference>
<feature type="domain" description="Nucleolar protein 11 C-terminal" evidence="8">
    <location>
        <begin position="360"/>
        <end position="584"/>
    </location>
</feature>
<dbReference type="KEGG" id="gmw:113521280"/>
<protein>
    <submittedName>
        <fullName evidence="10">Nucleolar protein 11</fullName>
    </submittedName>
</protein>
<dbReference type="Proteomes" id="UP001652740">
    <property type="component" value="Unplaced"/>
</dbReference>
<name>A0A6J1X0U7_GALME</name>
<comment type="subcellular location">
    <subcellularLocation>
        <location evidence="1">Nucleus</location>
        <location evidence="1">Nucleolus</location>
    </subcellularLocation>
</comment>
<dbReference type="Pfam" id="PF08168">
    <property type="entry name" value="NOL11_N"/>
    <property type="match status" value="1"/>
</dbReference>
<sequence length="585" mass="67620">MAKFHNYYVLCPLIDQKSFLGVSRDKDSGNVLVTLGKNVVNKYRLSDQKQVGGWTSKDHITGTVVYDEEQDSYVGVFNNNTIKKWMEDSENLDKVKKYKFPLNILKLIRRQKQPPLIIFSNGNCASLPYAIENRKTYESKSILKEGEEIIDTFCLTIGKTDFLCYVTKYKKDEQDRYEIIHCQIRDELGDMDKFKLARIKVTRSENVYVVGELIVTTNNKYFVYILWNDSKMTVCDVETKQWEVVGTVPWISTMSPVSLAYMEKDHLILFGNNLDNDGAVILVYNVLLGIGSYRYPMKMYSDNAKLYCIKKRILLEATNHIGMLPYVLESNRNLSSLLGSHEIGKDEYTKVAHWAKTKDPNYNVNNEIKELIKYGLTERSICAQLITPLLQKNSADKIKKLLNNFRDIPESVLSVLLRHAINLLRLNEVDITDKEAAVSLFNDLFHNETLRQSQLLNYVLQISFSDALLIPHLRELLTLSDTLFLMSYISHLLTDPLIPVGVEMEDKLCDWCILLMDAFYQQFVMTKDEKVTQVLENVLNSVLYLTNQLFKIDKFLPVLNKLLNGKTTDDYNDEKLSYSIEMMEI</sequence>
<evidence type="ECO:0000313" key="9">
    <source>
        <dbReference type="Proteomes" id="UP001652740"/>
    </source>
</evidence>
<organism evidence="9 10">
    <name type="scientific">Galleria mellonella</name>
    <name type="common">Greater wax moth</name>
    <dbReference type="NCBI Taxonomy" id="7137"/>
    <lineage>
        <taxon>Eukaryota</taxon>
        <taxon>Metazoa</taxon>
        <taxon>Ecdysozoa</taxon>
        <taxon>Arthropoda</taxon>
        <taxon>Hexapoda</taxon>
        <taxon>Insecta</taxon>
        <taxon>Pterygota</taxon>
        <taxon>Neoptera</taxon>
        <taxon>Endopterygota</taxon>
        <taxon>Lepidoptera</taxon>
        <taxon>Glossata</taxon>
        <taxon>Ditrysia</taxon>
        <taxon>Pyraloidea</taxon>
        <taxon>Pyralidae</taxon>
        <taxon>Galleriinae</taxon>
        <taxon>Galleria</taxon>
    </lineage>
</organism>
<dbReference type="GeneID" id="113521280"/>
<evidence type="ECO:0000256" key="4">
    <source>
        <dbReference type="ARBA" id="ARBA00023159"/>
    </source>
</evidence>
<keyword evidence="4" id="KW-0010">Activator</keyword>
<evidence type="ECO:0000259" key="8">
    <source>
        <dbReference type="Pfam" id="PF20998"/>
    </source>
</evidence>
<dbReference type="AlphaFoldDB" id="A0A6J1X0U7"/>
<gene>
    <name evidence="10" type="primary">LOC113521280</name>
</gene>
<dbReference type="FunCoup" id="A0A6J1X0U7">
    <property type="interactions" value="285"/>
</dbReference>
<keyword evidence="9" id="KW-1185">Reference proteome</keyword>
<dbReference type="GO" id="GO:0003723">
    <property type="term" value="F:RNA binding"/>
    <property type="evidence" value="ECO:0007669"/>
    <property type="project" value="TreeGrafter"/>
</dbReference>
<dbReference type="GO" id="GO:0030490">
    <property type="term" value="P:maturation of SSU-rRNA"/>
    <property type="evidence" value="ECO:0007669"/>
    <property type="project" value="InterPro"/>
</dbReference>
<keyword evidence="6" id="KW-0539">Nucleus</keyword>
<evidence type="ECO:0000256" key="3">
    <source>
        <dbReference type="ARBA" id="ARBA00023015"/>
    </source>
</evidence>
<keyword evidence="5" id="KW-0804">Transcription</keyword>
<dbReference type="InterPro" id="IPR042859">
    <property type="entry name" value="NOL11"/>
</dbReference>
<dbReference type="InterPro" id="IPR048897">
    <property type="entry name" value="Nol11_C"/>
</dbReference>
<keyword evidence="2" id="KW-0698">rRNA processing</keyword>
<feature type="domain" description="Nucleolar protein 11 N-terminal" evidence="7">
    <location>
        <begin position="1"/>
        <end position="326"/>
    </location>
</feature>
<reference evidence="10" key="1">
    <citation type="submission" date="2025-08" db="UniProtKB">
        <authorList>
            <consortium name="RefSeq"/>
        </authorList>
    </citation>
    <scope>IDENTIFICATION</scope>
    <source>
        <tissue evidence="10">Whole larvae</tissue>
    </source>
</reference>